<dbReference type="GO" id="GO:1901681">
    <property type="term" value="F:sulfur compound binding"/>
    <property type="evidence" value="ECO:0007669"/>
    <property type="project" value="InterPro"/>
</dbReference>
<dbReference type="AlphaFoldDB" id="A0A212QYK7"/>
<gene>
    <name evidence="8" type="ORF">SAMN07250955_104142</name>
</gene>
<dbReference type="PROSITE" id="PS00757">
    <property type="entry name" value="PROK_SULFATE_BIND_2"/>
    <property type="match status" value="1"/>
</dbReference>
<feature type="chain" id="PRO_5012962350" evidence="7">
    <location>
        <begin position="27"/>
        <end position="341"/>
    </location>
</feature>
<keyword evidence="5" id="KW-0574">Periplasm</keyword>
<reference evidence="8 9" key="1">
    <citation type="submission" date="2017-06" db="EMBL/GenBank/DDBJ databases">
        <authorList>
            <person name="Kim H.J."/>
            <person name="Triplett B.A."/>
        </authorList>
    </citation>
    <scope>NUCLEOTIDE SEQUENCE [LARGE SCALE GENOMIC DNA]</scope>
    <source>
        <strain evidence="8 9">B29T1</strain>
    </source>
</reference>
<dbReference type="EMBL" id="FYEH01000004">
    <property type="protein sequence ID" value="SNB64799.1"/>
    <property type="molecule type" value="Genomic_DNA"/>
</dbReference>
<accession>A0A212QYK7</accession>
<evidence type="ECO:0000256" key="1">
    <source>
        <dbReference type="ARBA" id="ARBA00004418"/>
    </source>
</evidence>
<sequence length="341" mass="37424">MRRRHLAAGLASASALAALHFKQARAEVSTILNVSYDVGRELFTAIDIAFVKAWKTKTGQDIKVDQSYGGTSKQARAILEGLQADVVTFNQVTDIQILHDRGQLIPANWQSRLPYNSSPFYSLPAFLVRKGNPKAIKDWDDLTRDDVQPVFPNPKTSGNARYTYLAAFAYGLEHNGGDETKAEAFVAKLLGNVPVFDTGGRGSTTTFVEREIGDVLVTFEAEMHGVAREYGDAGFEIVLPSMSIEADFPVTLVDRVVDARGSRDVSSAYLEFLYQPEAQEIIAGFGNRVRDDEVAKAHAGDFPAVRLVTVEQVFGGWGRAESEHFADGGLFDRAFSPGRQR</sequence>
<evidence type="ECO:0000256" key="3">
    <source>
        <dbReference type="ARBA" id="ARBA00022448"/>
    </source>
</evidence>
<name>A0A212QYK7_9PROT</name>
<evidence type="ECO:0000256" key="4">
    <source>
        <dbReference type="ARBA" id="ARBA00022729"/>
    </source>
</evidence>
<dbReference type="GO" id="GO:0140104">
    <property type="term" value="F:molecular carrier activity"/>
    <property type="evidence" value="ECO:0007669"/>
    <property type="project" value="InterPro"/>
</dbReference>
<keyword evidence="3" id="KW-0813">Transport</keyword>
<evidence type="ECO:0000313" key="8">
    <source>
        <dbReference type="EMBL" id="SNB64799.1"/>
    </source>
</evidence>
<dbReference type="GO" id="GO:0042597">
    <property type="term" value="C:periplasmic space"/>
    <property type="evidence" value="ECO:0007669"/>
    <property type="project" value="UniProtKB-SubCell"/>
</dbReference>
<dbReference type="NCBIfam" id="NF008106">
    <property type="entry name" value="PRK10852.1"/>
    <property type="match status" value="1"/>
</dbReference>
<dbReference type="RefSeq" id="WP_088560941.1">
    <property type="nucleotide sequence ID" value="NZ_FYEH01000004.1"/>
</dbReference>
<dbReference type="GO" id="GO:1902358">
    <property type="term" value="P:sulfate transmembrane transport"/>
    <property type="evidence" value="ECO:0007669"/>
    <property type="project" value="InterPro"/>
</dbReference>
<proteinExistence type="inferred from homology"/>
<keyword evidence="4 7" id="KW-0732">Signal</keyword>
<comment type="subcellular location">
    <subcellularLocation>
        <location evidence="1">Periplasm</location>
    </subcellularLocation>
</comment>
<evidence type="ECO:0000256" key="2">
    <source>
        <dbReference type="ARBA" id="ARBA00006099"/>
    </source>
</evidence>
<protein>
    <submittedName>
        <fullName evidence="8">Sulfate transport system substrate-binding protein</fullName>
    </submittedName>
</protein>
<dbReference type="InterPro" id="IPR034408">
    <property type="entry name" value="Sulphate/thiosulphate_BS"/>
</dbReference>
<dbReference type="SUPFAM" id="SSF53850">
    <property type="entry name" value="Periplasmic binding protein-like II"/>
    <property type="match status" value="1"/>
</dbReference>
<dbReference type="NCBIfam" id="TIGR00971">
    <property type="entry name" value="3a0106s03"/>
    <property type="match status" value="1"/>
</dbReference>
<evidence type="ECO:0000256" key="6">
    <source>
        <dbReference type="ARBA" id="ARBA00023032"/>
    </source>
</evidence>
<dbReference type="InterPro" id="IPR000957">
    <property type="entry name" value="Sulphate/thiosulphate-bd_CS"/>
</dbReference>
<keyword evidence="6" id="KW-0764">Sulfate transport</keyword>
<dbReference type="PANTHER" id="PTHR30368:SF1">
    <property type="entry name" value="THIOSULFATE-BINDING PROTEIN"/>
    <property type="match status" value="1"/>
</dbReference>
<dbReference type="NCBIfam" id="NF008022">
    <property type="entry name" value="PRK10752.1"/>
    <property type="match status" value="1"/>
</dbReference>
<feature type="signal peptide" evidence="7">
    <location>
        <begin position="1"/>
        <end position="26"/>
    </location>
</feature>
<comment type="similarity">
    <text evidence="2">Belongs to the prokaryotic sulfate-binding protein family.</text>
</comment>
<dbReference type="InterPro" id="IPR005669">
    <property type="entry name" value="Thiosulph/SO4-bd"/>
</dbReference>
<evidence type="ECO:0000313" key="9">
    <source>
        <dbReference type="Proteomes" id="UP000197065"/>
    </source>
</evidence>
<keyword evidence="9" id="KW-1185">Reference proteome</keyword>
<organism evidence="8 9">
    <name type="scientific">Arboricoccus pini</name>
    <dbReference type="NCBI Taxonomy" id="1963835"/>
    <lineage>
        <taxon>Bacteria</taxon>
        <taxon>Pseudomonadati</taxon>
        <taxon>Pseudomonadota</taxon>
        <taxon>Alphaproteobacteria</taxon>
        <taxon>Geminicoccales</taxon>
        <taxon>Geminicoccaceae</taxon>
        <taxon>Arboricoccus</taxon>
    </lineage>
</organism>
<dbReference type="PROSITE" id="PS00401">
    <property type="entry name" value="PROK_SULFATE_BIND_1"/>
    <property type="match status" value="1"/>
</dbReference>
<dbReference type="OrthoDB" id="9802127at2"/>
<dbReference type="Gene3D" id="3.40.190.10">
    <property type="entry name" value="Periplasmic binding protein-like II"/>
    <property type="match status" value="2"/>
</dbReference>
<dbReference type="Pfam" id="PF13531">
    <property type="entry name" value="SBP_bac_11"/>
    <property type="match status" value="1"/>
</dbReference>
<evidence type="ECO:0000256" key="7">
    <source>
        <dbReference type="SAM" id="SignalP"/>
    </source>
</evidence>
<evidence type="ECO:0000256" key="5">
    <source>
        <dbReference type="ARBA" id="ARBA00022764"/>
    </source>
</evidence>
<dbReference type="PANTHER" id="PTHR30368">
    <property type="entry name" value="SULFATE-BINDING PROTEIN"/>
    <property type="match status" value="1"/>
</dbReference>
<dbReference type="CDD" id="cd01005">
    <property type="entry name" value="PBP2_CysP"/>
    <property type="match status" value="1"/>
</dbReference>
<dbReference type="Proteomes" id="UP000197065">
    <property type="component" value="Unassembled WGS sequence"/>
</dbReference>